<accession>A0A9P7CWE5</accession>
<reference evidence="2" key="1">
    <citation type="journal article" date="2020" name="New Phytol.">
        <title>Comparative genomics reveals dynamic genome evolution in host specialist ectomycorrhizal fungi.</title>
        <authorList>
            <person name="Lofgren L.A."/>
            <person name="Nguyen N.H."/>
            <person name="Vilgalys R."/>
            <person name="Ruytinx J."/>
            <person name="Liao H.L."/>
            <person name="Branco S."/>
            <person name="Kuo A."/>
            <person name="LaButti K."/>
            <person name="Lipzen A."/>
            <person name="Andreopoulos W."/>
            <person name="Pangilinan J."/>
            <person name="Riley R."/>
            <person name="Hundley H."/>
            <person name="Na H."/>
            <person name="Barry K."/>
            <person name="Grigoriev I.V."/>
            <person name="Stajich J.E."/>
            <person name="Kennedy P.G."/>
        </authorList>
    </citation>
    <scope>NUCLEOTIDE SEQUENCE</scope>
    <source>
        <strain evidence="2">DOB743</strain>
    </source>
</reference>
<name>A0A9P7CWE5_9AGAM</name>
<gene>
    <name evidence="2" type="ORF">EV702DRAFT_1050099</name>
</gene>
<dbReference type="EMBL" id="JABBWD010000081">
    <property type="protein sequence ID" value="KAG1768079.1"/>
    <property type="molecule type" value="Genomic_DNA"/>
</dbReference>
<evidence type="ECO:0000313" key="3">
    <source>
        <dbReference type="Proteomes" id="UP000714275"/>
    </source>
</evidence>
<evidence type="ECO:0000313" key="2">
    <source>
        <dbReference type="EMBL" id="KAG1768079.1"/>
    </source>
</evidence>
<comment type="caution">
    <text evidence="2">The sequence shown here is derived from an EMBL/GenBank/DDBJ whole genome shotgun (WGS) entry which is preliminary data.</text>
</comment>
<protein>
    <submittedName>
        <fullName evidence="2">Uncharacterized protein</fullName>
    </submittedName>
</protein>
<dbReference type="Proteomes" id="UP000714275">
    <property type="component" value="Unassembled WGS sequence"/>
</dbReference>
<organism evidence="2 3">
    <name type="scientific">Suillus placidus</name>
    <dbReference type="NCBI Taxonomy" id="48579"/>
    <lineage>
        <taxon>Eukaryota</taxon>
        <taxon>Fungi</taxon>
        <taxon>Dikarya</taxon>
        <taxon>Basidiomycota</taxon>
        <taxon>Agaricomycotina</taxon>
        <taxon>Agaricomycetes</taxon>
        <taxon>Agaricomycetidae</taxon>
        <taxon>Boletales</taxon>
        <taxon>Suillineae</taxon>
        <taxon>Suillaceae</taxon>
        <taxon>Suillus</taxon>
    </lineage>
</organism>
<keyword evidence="3" id="KW-1185">Reference proteome</keyword>
<feature type="region of interest" description="Disordered" evidence="1">
    <location>
        <begin position="50"/>
        <end position="69"/>
    </location>
</feature>
<evidence type="ECO:0000256" key="1">
    <source>
        <dbReference type="SAM" id="MobiDB-lite"/>
    </source>
</evidence>
<sequence length="121" mass="12920">MSQHPISANSGRSNLGVSGVAGFFGGDKAVQAILAIHLYKALSQTLERAFSGPNEEPDKVFGPNKQSGPKCIAPQSGTIIDVAYLVTQMNKEAPKNGQKPKAVTLTVVEVTENIRSRRTQQ</sequence>
<proteinExistence type="predicted"/>
<dbReference type="AlphaFoldDB" id="A0A9P7CWE5"/>